<dbReference type="EMBL" id="SMCO01000003">
    <property type="protein sequence ID" value="TCV89094.1"/>
    <property type="molecule type" value="Genomic_DNA"/>
</dbReference>
<dbReference type="InterPro" id="IPR036866">
    <property type="entry name" value="RibonucZ/Hydroxyglut_hydro"/>
</dbReference>
<reference evidence="1 2" key="1">
    <citation type="submission" date="2019-03" db="EMBL/GenBank/DDBJ databases">
        <title>Genomic Encyclopedia of Type Strains, Phase IV (KMG-IV): sequencing the most valuable type-strain genomes for metagenomic binning, comparative biology and taxonomic classification.</title>
        <authorList>
            <person name="Goeker M."/>
        </authorList>
    </citation>
    <scope>NUCLEOTIDE SEQUENCE [LARGE SCALE GENOMIC DNA]</scope>
    <source>
        <strain evidence="1 2">DSM 100309</strain>
    </source>
</reference>
<dbReference type="SUPFAM" id="SSF56281">
    <property type="entry name" value="Metallo-hydrolase/oxidoreductase"/>
    <property type="match status" value="1"/>
</dbReference>
<organism evidence="1 2">
    <name type="scientific">Sulfurirhabdus autotrophica</name>
    <dbReference type="NCBI Taxonomy" id="1706046"/>
    <lineage>
        <taxon>Bacteria</taxon>
        <taxon>Pseudomonadati</taxon>
        <taxon>Pseudomonadota</taxon>
        <taxon>Betaproteobacteria</taxon>
        <taxon>Nitrosomonadales</taxon>
        <taxon>Sulfuricellaceae</taxon>
        <taxon>Sulfurirhabdus</taxon>
    </lineage>
</organism>
<dbReference type="Proteomes" id="UP000295367">
    <property type="component" value="Unassembled WGS sequence"/>
</dbReference>
<accession>A0A4R3YE28</accession>
<sequence length="204" mass="23206">MKKLLEVFDRSVFYLEGTRPAVFLLADKEGGGILINTPAFSRELLEKINAVMPLKFIFYPSYFGAQDVEMWRSKSGAQTITYGHEAKKINGVIDLALDRENRFSRTIDFLPMSGRTESACALRCKNKPGMVFFGPILECDESGWPTLIQHEDDYSFENRLFGSLGLKDIKFDYAFTDDFVPGKSQFGPKVSEFIQINLEKVLEE</sequence>
<keyword evidence="2" id="KW-1185">Reference proteome</keyword>
<comment type="caution">
    <text evidence="1">The sequence shown here is derived from an EMBL/GenBank/DDBJ whole genome shotgun (WGS) entry which is preliminary data.</text>
</comment>
<evidence type="ECO:0000313" key="2">
    <source>
        <dbReference type="Proteomes" id="UP000295367"/>
    </source>
</evidence>
<proteinExistence type="predicted"/>
<gene>
    <name evidence="1" type="ORF">EDC63_103166</name>
</gene>
<dbReference type="OrthoDB" id="5293547at2"/>
<protein>
    <submittedName>
        <fullName evidence="1">Uncharacterized protein</fullName>
    </submittedName>
</protein>
<dbReference type="AlphaFoldDB" id="A0A4R3YE28"/>
<name>A0A4R3YE28_9PROT</name>
<evidence type="ECO:0000313" key="1">
    <source>
        <dbReference type="EMBL" id="TCV89094.1"/>
    </source>
</evidence>
<dbReference type="RefSeq" id="WP_124945882.1">
    <property type="nucleotide sequence ID" value="NZ_BHVT01000020.1"/>
</dbReference>